<reference evidence="2 3" key="1">
    <citation type="submission" date="2024-01" db="EMBL/GenBank/DDBJ databases">
        <title>Genome insights into Plantactinospora veratri sp. nov.</title>
        <authorList>
            <person name="Wang L."/>
        </authorList>
    </citation>
    <scope>NUCLEOTIDE SEQUENCE [LARGE SCALE GENOMIC DNA]</scope>
    <source>
        <strain evidence="2 3">NEAU-FHS4</strain>
    </source>
</reference>
<proteinExistence type="predicted"/>
<evidence type="ECO:0000256" key="1">
    <source>
        <dbReference type="SAM" id="MobiDB-lite"/>
    </source>
</evidence>
<gene>
    <name evidence="2" type="ORF">V1634_05970</name>
</gene>
<protein>
    <submittedName>
        <fullName evidence="2">Uncharacterized protein</fullName>
    </submittedName>
</protein>
<evidence type="ECO:0000313" key="3">
    <source>
        <dbReference type="Proteomes" id="UP001339911"/>
    </source>
</evidence>
<dbReference type="RefSeq" id="WP_331206727.1">
    <property type="nucleotide sequence ID" value="NZ_JAZGQL010000004.1"/>
</dbReference>
<feature type="compositionally biased region" description="Polar residues" evidence="1">
    <location>
        <begin position="21"/>
        <end position="33"/>
    </location>
</feature>
<dbReference type="Proteomes" id="UP001339911">
    <property type="component" value="Unassembled WGS sequence"/>
</dbReference>
<keyword evidence="3" id="KW-1185">Reference proteome</keyword>
<sequence>MVAVEHQYDIQVTDEVLTAETSGNAGRQWSAVTGRSAGSELAG</sequence>
<dbReference type="EMBL" id="JAZGQL010000004">
    <property type="protein sequence ID" value="MEE6306379.1"/>
    <property type="molecule type" value="Genomic_DNA"/>
</dbReference>
<name>A0ABU7S8V4_9ACTN</name>
<evidence type="ECO:0000313" key="2">
    <source>
        <dbReference type="EMBL" id="MEE6306379.1"/>
    </source>
</evidence>
<comment type="caution">
    <text evidence="2">The sequence shown here is derived from an EMBL/GenBank/DDBJ whole genome shotgun (WGS) entry which is preliminary data.</text>
</comment>
<organism evidence="2 3">
    <name type="scientific">Plantactinospora veratri</name>
    <dbReference type="NCBI Taxonomy" id="1436122"/>
    <lineage>
        <taxon>Bacteria</taxon>
        <taxon>Bacillati</taxon>
        <taxon>Actinomycetota</taxon>
        <taxon>Actinomycetes</taxon>
        <taxon>Micromonosporales</taxon>
        <taxon>Micromonosporaceae</taxon>
        <taxon>Plantactinospora</taxon>
    </lineage>
</organism>
<feature type="region of interest" description="Disordered" evidence="1">
    <location>
        <begin position="21"/>
        <end position="43"/>
    </location>
</feature>
<accession>A0ABU7S8V4</accession>